<sequence>MSSRRALSILFEHAQTARDHFVYARRSRERLTEVLEIIQDVMQLEELHKNELHSPSNKDSTGDRRTD</sequence>
<dbReference type="AlphaFoldDB" id="A0A0F9C875"/>
<feature type="region of interest" description="Disordered" evidence="1">
    <location>
        <begin position="46"/>
        <end position="67"/>
    </location>
</feature>
<name>A0A0F9C875_9ZZZZ</name>
<comment type="caution">
    <text evidence="2">The sequence shown here is derived from an EMBL/GenBank/DDBJ whole genome shotgun (WGS) entry which is preliminary data.</text>
</comment>
<evidence type="ECO:0000313" key="2">
    <source>
        <dbReference type="EMBL" id="KKL22512.1"/>
    </source>
</evidence>
<organism evidence="2">
    <name type="scientific">marine sediment metagenome</name>
    <dbReference type="NCBI Taxonomy" id="412755"/>
    <lineage>
        <taxon>unclassified sequences</taxon>
        <taxon>metagenomes</taxon>
        <taxon>ecological metagenomes</taxon>
    </lineage>
</organism>
<protein>
    <submittedName>
        <fullName evidence="2">Uncharacterized protein</fullName>
    </submittedName>
</protein>
<dbReference type="EMBL" id="LAZR01037321">
    <property type="protein sequence ID" value="KKL22512.1"/>
    <property type="molecule type" value="Genomic_DNA"/>
</dbReference>
<accession>A0A0F9C875</accession>
<evidence type="ECO:0000256" key="1">
    <source>
        <dbReference type="SAM" id="MobiDB-lite"/>
    </source>
</evidence>
<reference evidence="2" key="1">
    <citation type="journal article" date="2015" name="Nature">
        <title>Complex archaea that bridge the gap between prokaryotes and eukaryotes.</title>
        <authorList>
            <person name="Spang A."/>
            <person name="Saw J.H."/>
            <person name="Jorgensen S.L."/>
            <person name="Zaremba-Niedzwiedzka K."/>
            <person name="Martijn J."/>
            <person name="Lind A.E."/>
            <person name="van Eijk R."/>
            <person name="Schleper C."/>
            <person name="Guy L."/>
            <person name="Ettema T.J."/>
        </authorList>
    </citation>
    <scope>NUCLEOTIDE SEQUENCE</scope>
</reference>
<gene>
    <name evidence="2" type="ORF">LCGC14_2434700</name>
</gene>
<proteinExistence type="predicted"/>